<dbReference type="SUPFAM" id="SSF56024">
    <property type="entry name" value="Phospholipase D/nuclease"/>
    <property type="match status" value="2"/>
</dbReference>
<organism evidence="15 16">
    <name type="scientific">Desulfatibacillum aliphaticivorans</name>
    <dbReference type="NCBI Taxonomy" id="218208"/>
    <lineage>
        <taxon>Bacteria</taxon>
        <taxon>Pseudomonadati</taxon>
        <taxon>Thermodesulfobacteriota</taxon>
        <taxon>Desulfobacteria</taxon>
        <taxon>Desulfobacterales</taxon>
        <taxon>Desulfatibacillaceae</taxon>
        <taxon>Desulfatibacillum</taxon>
    </lineage>
</organism>
<accession>B8FLI7</accession>
<dbReference type="Pfam" id="PF13396">
    <property type="entry name" value="PLDc_N"/>
    <property type="match status" value="1"/>
</dbReference>
<feature type="domain" description="PLD phosphodiesterase" evidence="14">
    <location>
        <begin position="384"/>
        <end position="411"/>
    </location>
</feature>
<dbReference type="SMART" id="SM00155">
    <property type="entry name" value="PLDc"/>
    <property type="match status" value="2"/>
</dbReference>
<keyword evidence="3" id="KW-0444">Lipid biosynthesis</keyword>
<dbReference type="Gene3D" id="3.30.870.10">
    <property type="entry name" value="Endonuclease Chain A"/>
    <property type="match status" value="2"/>
</dbReference>
<keyword evidence="2" id="KW-1003">Cell membrane</keyword>
<evidence type="ECO:0000256" key="8">
    <source>
        <dbReference type="ARBA" id="ARBA00023098"/>
    </source>
</evidence>
<dbReference type="EC" id="2.7.8.-" evidence="12"/>
<dbReference type="GO" id="GO:0005886">
    <property type="term" value="C:plasma membrane"/>
    <property type="evidence" value="ECO:0007669"/>
    <property type="project" value="UniProtKB-SubCell"/>
</dbReference>
<dbReference type="CDD" id="cd09156">
    <property type="entry name" value="PLDc_CLS_unchar1_1"/>
    <property type="match status" value="1"/>
</dbReference>
<dbReference type="AlphaFoldDB" id="B8FLI7"/>
<dbReference type="GO" id="GO:0008808">
    <property type="term" value="F:cardiolipin synthase activity"/>
    <property type="evidence" value="ECO:0007669"/>
    <property type="project" value="UniProtKB-UniRule"/>
</dbReference>
<dbReference type="eggNOG" id="COG1502">
    <property type="taxonomic scope" value="Bacteria"/>
</dbReference>
<evidence type="ECO:0000256" key="3">
    <source>
        <dbReference type="ARBA" id="ARBA00022516"/>
    </source>
</evidence>
<sequence length="467" mass="52132">MDLTSSYWAWISVNLLPALGFILAVLVLAHILMTRRSPPSTLAWLMAIIFVPVIGVTLYLLFGGRKTRHMIESKPLLPDPEQTIDSDELAAGAYIQHKRHGVFRPYAKNSTVLLSDGVHAFHETIRLIEEAQESVYLATFIMGKDRTGSWLIEALAAKASQGVRVRLLMDALGSMKINRRFTRHLTAAGGKVDFFMPMMRLPFRGRANLRNHRKILTVDGRSAIVGGMNLAHEYMGPKMAPGRWLDMAMMVEGPSVANLETVFRSDWKFVSGETLPESVIPPWENNDKRQATLQVIASGPDVKGDSLRDALLTWIFKAEMRAWIVTPYFVPDELLVQALSIAARRGVDVRIIIPRRSNHLMADLARAAYLTYLQEAGVSVMLYQPGMLHAKAIIVDDTVAVVGSANMDMRSLLLNYEVALAIYTPAVIREVDAWMGWLLSHCLPRQTKASPFKELAYGLGRIFAPLL</sequence>
<dbReference type="InterPro" id="IPR001736">
    <property type="entry name" value="PLipase_D/transphosphatidylase"/>
</dbReference>
<reference evidence="15 16" key="1">
    <citation type="journal article" date="2012" name="Environ. Microbiol.">
        <title>The genome sequence of Desulfatibacillum alkenivorans AK-01: a blueprint for anaerobic alkane oxidation.</title>
        <authorList>
            <person name="Callaghan A.V."/>
            <person name="Morris B.E."/>
            <person name="Pereira I.A."/>
            <person name="McInerney M.J."/>
            <person name="Austin R.N."/>
            <person name="Groves J.T."/>
            <person name="Kukor J.J."/>
            <person name="Suflita J.M."/>
            <person name="Young L.Y."/>
            <person name="Zylstra G.J."/>
            <person name="Wawrik B."/>
        </authorList>
    </citation>
    <scope>NUCLEOTIDE SEQUENCE [LARGE SCALE GENOMIC DNA]</scope>
    <source>
        <strain evidence="15 16">AK-01</strain>
    </source>
</reference>
<evidence type="ECO:0000256" key="6">
    <source>
        <dbReference type="ARBA" id="ARBA00022737"/>
    </source>
</evidence>
<dbReference type="KEGG" id="dal:Dalk_3445"/>
<dbReference type="InterPro" id="IPR027379">
    <property type="entry name" value="CLS_N"/>
</dbReference>
<proteinExistence type="predicted"/>
<dbReference type="NCBIfam" id="TIGR04265">
    <property type="entry name" value="bac_cardiolipin"/>
    <property type="match status" value="1"/>
</dbReference>
<dbReference type="GO" id="GO:0032049">
    <property type="term" value="P:cardiolipin biosynthetic process"/>
    <property type="evidence" value="ECO:0007669"/>
    <property type="project" value="UniProtKB-UniRule"/>
</dbReference>
<evidence type="ECO:0000256" key="7">
    <source>
        <dbReference type="ARBA" id="ARBA00022989"/>
    </source>
</evidence>
<comment type="subcellular location">
    <subcellularLocation>
        <location evidence="1">Cell membrane</location>
        <topology evidence="1">Multi-pass membrane protein</topology>
    </subcellularLocation>
</comment>
<keyword evidence="5 13" id="KW-0812">Transmembrane</keyword>
<evidence type="ECO:0000256" key="10">
    <source>
        <dbReference type="ARBA" id="ARBA00023209"/>
    </source>
</evidence>
<evidence type="ECO:0000256" key="2">
    <source>
        <dbReference type="ARBA" id="ARBA00022475"/>
    </source>
</evidence>
<keyword evidence="10" id="KW-0594">Phospholipid biosynthesis</keyword>
<dbReference type="RefSeq" id="WP_015948190.1">
    <property type="nucleotide sequence ID" value="NC_011768.1"/>
</dbReference>
<dbReference type="PROSITE" id="PS50035">
    <property type="entry name" value="PLD"/>
    <property type="match status" value="2"/>
</dbReference>
<keyword evidence="8" id="KW-0443">Lipid metabolism</keyword>
<evidence type="ECO:0000256" key="13">
    <source>
        <dbReference type="SAM" id="Phobius"/>
    </source>
</evidence>
<evidence type="ECO:0000313" key="16">
    <source>
        <dbReference type="Proteomes" id="UP000000739"/>
    </source>
</evidence>
<evidence type="ECO:0000256" key="11">
    <source>
        <dbReference type="ARBA" id="ARBA00023264"/>
    </source>
</evidence>
<dbReference type="PANTHER" id="PTHR21248">
    <property type="entry name" value="CARDIOLIPIN SYNTHASE"/>
    <property type="match status" value="1"/>
</dbReference>
<keyword evidence="4" id="KW-0808">Transferase</keyword>
<keyword evidence="9 13" id="KW-0472">Membrane</keyword>
<evidence type="ECO:0000256" key="12">
    <source>
        <dbReference type="NCBIfam" id="TIGR04265"/>
    </source>
</evidence>
<protein>
    <recommendedName>
        <fullName evidence="12">Cardiolipin synthase</fullName>
        <ecNumber evidence="12">2.7.8.-</ecNumber>
    </recommendedName>
</protein>
<dbReference type="InterPro" id="IPR025202">
    <property type="entry name" value="PLD-like_dom"/>
</dbReference>
<dbReference type="PANTHER" id="PTHR21248:SF22">
    <property type="entry name" value="PHOSPHOLIPASE D"/>
    <property type="match status" value="1"/>
</dbReference>
<feature type="transmembrane region" description="Helical" evidence="13">
    <location>
        <begin position="7"/>
        <end position="31"/>
    </location>
</feature>
<gene>
    <name evidence="15" type="ordered locus">Dalk_3445</name>
</gene>
<name>B8FLI7_DESAL</name>
<evidence type="ECO:0000259" key="14">
    <source>
        <dbReference type="PROSITE" id="PS50035"/>
    </source>
</evidence>
<dbReference type="InterPro" id="IPR022924">
    <property type="entry name" value="Cardiolipin_synthase"/>
</dbReference>
<keyword evidence="16" id="KW-1185">Reference proteome</keyword>
<evidence type="ECO:0000256" key="9">
    <source>
        <dbReference type="ARBA" id="ARBA00023136"/>
    </source>
</evidence>
<evidence type="ECO:0000313" key="15">
    <source>
        <dbReference type="EMBL" id="ACL05133.1"/>
    </source>
</evidence>
<dbReference type="Pfam" id="PF13091">
    <property type="entry name" value="PLDc_2"/>
    <property type="match status" value="2"/>
</dbReference>
<feature type="transmembrane region" description="Helical" evidence="13">
    <location>
        <begin position="43"/>
        <end position="62"/>
    </location>
</feature>
<feature type="domain" description="PLD phosphodiesterase" evidence="14">
    <location>
        <begin position="207"/>
        <end position="234"/>
    </location>
</feature>
<dbReference type="CDD" id="cd09162">
    <property type="entry name" value="PLDc_CLS_unchar1_2"/>
    <property type="match status" value="1"/>
</dbReference>
<keyword evidence="7 13" id="KW-1133">Transmembrane helix</keyword>
<dbReference type="EMBL" id="CP001322">
    <property type="protein sequence ID" value="ACL05133.1"/>
    <property type="molecule type" value="Genomic_DNA"/>
</dbReference>
<dbReference type="HOGENOM" id="CLU_038053_1_0_7"/>
<keyword evidence="11" id="KW-1208">Phospholipid metabolism</keyword>
<dbReference type="Proteomes" id="UP000000739">
    <property type="component" value="Chromosome"/>
</dbReference>
<evidence type="ECO:0000256" key="5">
    <source>
        <dbReference type="ARBA" id="ARBA00022692"/>
    </source>
</evidence>
<evidence type="ECO:0000256" key="4">
    <source>
        <dbReference type="ARBA" id="ARBA00022679"/>
    </source>
</evidence>
<keyword evidence="6" id="KW-0677">Repeat</keyword>
<evidence type="ECO:0000256" key="1">
    <source>
        <dbReference type="ARBA" id="ARBA00004651"/>
    </source>
</evidence>